<proteinExistence type="predicted"/>
<dbReference type="AlphaFoldDB" id="A0A498M796"/>
<feature type="compositionally biased region" description="Basic and acidic residues" evidence="1">
    <location>
        <begin position="44"/>
        <end position="84"/>
    </location>
</feature>
<comment type="caution">
    <text evidence="2">The sequence shown here is derived from an EMBL/GenBank/DDBJ whole genome shotgun (WGS) entry which is preliminary data.</text>
</comment>
<sequence length="90" mass="10110">MSPSHSLSLRSSLYPSPASDVERLRPADNRRPARRIKASGAREAGGEDERGMRGEECRAREDMGRELLEERAKKSVREKERGISDGDFPL</sequence>
<name>A0A498M796_LABRO</name>
<evidence type="ECO:0000256" key="1">
    <source>
        <dbReference type="SAM" id="MobiDB-lite"/>
    </source>
</evidence>
<feature type="compositionally biased region" description="Low complexity" evidence="1">
    <location>
        <begin position="1"/>
        <end position="19"/>
    </location>
</feature>
<feature type="compositionally biased region" description="Basic and acidic residues" evidence="1">
    <location>
        <begin position="20"/>
        <end position="31"/>
    </location>
</feature>
<dbReference type="Proteomes" id="UP000290572">
    <property type="component" value="Unassembled WGS sequence"/>
</dbReference>
<accession>A0A498M796</accession>
<reference evidence="2 3" key="1">
    <citation type="submission" date="2018-03" db="EMBL/GenBank/DDBJ databases">
        <title>Draft genome sequence of Rohu Carp (Labeo rohita).</title>
        <authorList>
            <person name="Das P."/>
            <person name="Kushwaha B."/>
            <person name="Joshi C.G."/>
            <person name="Kumar D."/>
            <person name="Nagpure N.S."/>
            <person name="Sahoo L."/>
            <person name="Das S.P."/>
            <person name="Bit A."/>
            <person name="Patnaik S."/>
            <person name="Meher P.K."/>
            <person name="Jayasankar P."/>
            <person name="Koringa P.G."/>
            <person name="Patel N.V."/>
            <person name="Hinsu A.T."/>
            <person name="Kumar R."/>
            <person name="Pandey M."/>
            <person name="Agarwal S."/>
            <person name="Srivastava S."/>
            <person name="Singh M."/>
            <person name="Iquebal M.A."/>
            <person name="Jaiswal S."/>
            <person name="Angadi U.B."/>
            <person name="Kumar N."/>
            <person name="Raza M."/>
            <person name="Shah T.M."/>
            <person name="Rai A."/>
            <person name="Jena J.K."/>
        </authorList>
    </citation>
    <scope>NUCLEOTIDE SEQUENCE [LARGE SCALE GENOMIC DNA]</scope>
    <source>
        <strain evidence="2">DASCIFA01</strain>
        <tissue evidence="2">Testis</tissue>
    </source>
</reference>
<evidence type="ECO:0000313" key="2">
    <source>
        <dbReference type="EMBL" id="RXN15162.1"/>
    </source>
</evidence>
<keyword evidence="3" id="KW-1185">Reference proteome</keyword>
<gene>
    <name evidence="2" type="ORF">ROHU_008836</name>
</gene>
<feature type="region of interest" description="Disordered" evidence="1">
    <location>
        <begin position="1"/>
        <end position="90"/>
    </location>
</feature>
<dbReference type="EMBL" id="QBIY01012863">
    <property type="protein sequence ID" value="RXN15162.1"/>
    <property type="molecule type" value="Genomic_DNA"/>
</dbReference>
<evidence type="ECO:0000313" key="3">
    <source>
        <dbReference type="Proteomes" id="UP000290572"/>
    </source>
</evidence>
<protein>
    <submittedName>
        <fullName evidence="2">Uncharacterized protein</fullName>
    </submittedName>
</protein>
<organism evidence="2 3">
    <name type="scientific">Labeo rohita</name>
    <name type="common">Indian major carp</name>
    <name type="synonym">Cyprinus rohita</name>
    <dbReference type="NCBI Taxonomy" id="84645"/>
    <lineage>
        <taxon>Eukaryota</taxon>
        <taxon>Metazoa</taxon>
        <taxon>Chordata</taxon>
        <taxon>Craniata</taxon>
        <taxon>Vertebrata</taxon>
        <taxon>Euteleostomi</taxon>
        <taxon>Actinopterygii</taxon>
        <taxon>Neopterygii</taxon>
        <taxon>Teleostei</taxon>
        <taxon>Ostariophysi</taxon>
        <taxon>Cypriniformes</taxon>
        <taxon>Cyprinidae</taxon>
        <taxon>Labeoninae</taxon>
        <taxon>Labeonini</taxon>
        <taxon>Labeo</taxon>
    </lineage>
</organism>